<evidence type="ECO:0000313" key="1">
    <source>
        <dbReference type="EMBL" id="RAJ32111.1"/>
    </source>
</evidence>
<protein>
    <submittedName>
        <fullName evidence="1">Uncharacterized protein</fullName>
    </submittedName>
</protein>
<proteinExistence type="predicted"/>
<sequence length="137" mass="15618">MKTAVSGTSFEAPITAPFKNGISIGSNNLSMYKAKEAVLEFKSAYSGRFEEFCRHITIFSASSTLFFGLVRENIISALSTVFCNRLHKKASCCFPHLYDHFFLLFESGKLWNVRHQSVLLFLLILCLYRAQVLRYSK</sequence>
<accession>A0A327ST30</accession>
<dbReference type="EMBL" id="QLLR01000006">
    <property type="protein sequence ID" value="RAJ32111.1"/>
    <property type="molecule type" value="Genomic_DNA"/>
</dbReference>
<reference evidence="1 2" key="1">
    <citation type="submission" date="2018-06" db="EMBL/GenBank/DDBJ databases">
        <title>Genomic Encyclopedia of Archaeal and Bacterial Type Strains, Phase II (KMG-II): from individual species to whole genera.</title>
        <authorList>
            <person name="Goeker M."/>
        </authorList>
    </citation>
    <scope>NUCLEOTIDE SEQUENCE [LARGE SCALE GENOMIC DNA]</scope>
    <source>
        <strain evidence="1 2">DSM 14825</strain>
    </source>
</reference>
<name>A0A327ST30_9SPHI</name>
<organism evidence="1 2">
    <name type="scientific">Pedobacter cryoconitis</name>
    <dbReference type="NCBI Taxonomy" id="188932"/>
    <lineage>
        <taxon>Bacteria</taxon>
        <taxon>Pseudomonadati</taxon>
        <taxon>Bacteroidota</taxon>
        <taxon>Sphingobacteriia</taxon>
        <taxon>Sphingobacteriales</taxon>
        <taxon>Sphingobacteriaceae</taxon>
        <taxon>Pedobacter</taxon>
    </lineage>
</organism>
<dbReference type="Proteomes" id="UP000249754">
    <property type="component" value="Unassembled WGS sequence"/>
</dbReference>
<dbReference type="AlphaFoldDB" id="A0A327ST30"/>
<gene>
    <name evidence="1" type="ORF">LY11_01792</name>
</gene>
<evidence type="ECO:0000313" key="2">
    <source>
        <dbReference type="Proteomes" id="UP000249754"/>
    </source>
</evidence>
<comment type="caution">
    <text evidence="1">The sequence shown here is derived from an EMBL/GenBank/DDBJ whole genome shotgun (WGS) entry which is preliminary data.</text>
</comment>